<protein>
    <recommendedName>
        <fullName evidence="6">Fe2OG dioxygenase domain-containing protein</fullName>
    </recommendedName>
</protein>
<accession>A0ABQ9MPN3</accession>
<name>A0ABQ9MPN3_HEVBR</name>
<dbReference type="Pfam" id="PF14226">
    <property type="entry name" value="DIOX_N"/>
    <property type="match status" value="1"/>
</dbReference>
<feature type="domain" description="Fe2OG dioxygenase" evidence="6">
    <location>
        <begin position="235"/>
        <end position="305"/>
    </location>
</feature>
<dbReference type="InterPro" id="IPR044861">
    <property type="entry name" value="IPNS-like_FE2OG_OXY"/>
</dbReference>
<dbReference type="InterPro" id="IPR026992">
    <property type="entry name" value="DIOX_N"/>
</dbReference>
<evidence type="ECO:0000256" key="1">
    <source>
        <dbReference type="ARBA" id="ARBA00008056"/>
    </source>
</evidence>
<feature type="non-terminal residue" evidence="7">
    <location>
        <position position="305"/>
    </location>
</feature>
<evidence type="ECO:0000313" key="8">
    <source>
        <dbReference type="Proteomes" id="UP001174677"/>
    </source>
</evidence>
<evidence type="ECO:0000256" key="5">
    <source>
        <dbReference type="RuleBase" id="RU003682"/>
    </source>
</evidence>
<keyword evidence="2 5" id="KW-0479">Metal-binding</keyword>
<keyword evidence="4 5" id="KW-0408">Iron</keyword>
<reference evidence="7" key="1">
    <citation type="journal article" date="2023" name="Plant Biotechnol. J.">
        <title>Chromosome-level wild Hevea brasiliensis genome provides new tools for genomic-assisted breeding and valuable loci to elevate rubber yield.</title>
        <authorList>
            <person name="Cheng H."/>
            <person name="Song X."/>
            <person name="Hu Y."/>
            <person name="Wu T."/>
            <person name="Yang Q."/>
            <person name="An Z."/>
            <person name="Feng S."/>
            <person name="Deng Z."/>
            <person name="Wu W."/>
            <person name="Zeng X."/>
            <person name="Tu M."/>
            <person name="Wang X."/>
            <person name="Huang H."/>
        </authorList>
    </citation>
    <scope>NUCLEOTIDE SEQUENCE</scope>
    <source>
        <strain evidence="7">MT/VB/25A 57/8</strain>
    </source>
</reference>
<dbReference type="InterPro" id="IPR005123">
    <property type="entry name" value="Oxoglu/Fe-dep_dioxygenase_dom"/>
</dbReference>
<evidence type="ECO:0000256" key="2">
    <source>
        <dbReference type="ARBA" id="ARBA00022723"/>
    </source>
</evidence>
<dbReference type="PROSITE" id="PS51471">
    <property type="entry name" value="FE2OG_OXY"/>
    <property type="match status" value="1"/>
</dbReference>
<evidence type="ECO:0000256" key="4">
    <source>
        <dbReference type="ARBA" id="ARBA00023004"/>
    </source>
</evidence>
<dbReference type="SUPFAM" id="SSF51197">
    <property type="entry name" value="Clavaminate synthase-like"/>
    <property type="match status" value="1"/>
</dbReference>
<comment type="caution">
    <text evidence="7">The sequence shown here is derived from an EMBL/GenBank/DDBJ whole genome shotgun (WGS) entry which is preliminary data.</text>
</comment>
<comment type="similarity">
    <text evidence="1 5">Belongs to the iron/ascorbate-dependent oxidoreductase family.</text>
</comment>
<keyword evidence="8" id="KW-1185">Reference proteome</keyword>
<dbReference type="Gene3D" id="2.60.120.330">
    <property type="entry name" value="B-lactam Antibiotic, Isopenicillin N Synthase, Chain"/>
    <property type="match status" value="1"/>
</dbReference>
<evidence type="ECO:0000259" key="6">
    <source>
        <dbReference type="PROSITE" id="PS51471"/>
    </source>
</evidence>
<evidence type="ECO:0000256" key="3">
    <source>
        <dbReference type="ARBA" id="ARBA00023002"/>
    </source>
</evidence>
<dbReference type="InterPro" id="IPR027443">
    <property type="entry name" value="IPNS-like_sf"/>
</dbReference>
<dbReference type="PANTHER" id="PTHR10209:SF884">
    <property type="entry name" value="1-AMINOCYCLOPROPANE-1-CARBOXYLATE OXIDASE HOMOLOG 1-LIKE"/>
    <property type="match status" value="1"/>
</dbReference>
<dbReference type="Proteomes" id="UP001174677">
    <property type="component" value="Chromosome 4"/>
</dbReference>
<sequence length="305" mass="34963">MDTTLGNFQQLESKYDRHTQLKAFDDTKAGVKCLVDAGITKIPRSFIHDQTRSMTSLVQVPRNIAYPSLIWKASKEIQAFVERYIIDKVRQACERWGFFQMISHGIPTTLLDDVIDGMRRFHEQDTEVKKHFFTRDETRKVIYNTNFDFFQAKAATWRDSLYCLMAPLPPNPEKLPAVCSYLYFISHVVDLLFCFAYGHVMVNYSNKVMQLGLTILELLSEGLGLHPDHLKYMGCAEGLYFICNYYTASPEPTLKLGINKHTDIAFFSVLLHDQLGGLQVLHEDQWFDVTPISGALVINLGDMSQ</sequence>
<gene>
    <name evidence="7" type="ORF">P3X46_006269</name>
</gene>
<keyword evidence="3 5" id="KW-0560">Oxidoreductase</keyword>
<dbReference type="Pfam" id="PF03171">
    <property type="entry name" value="2OG-FeII_Oxy"/>
    <property type="match status" value="1"/>
</dbReference>
<proteinExistence type="inferred from homology"/>
<evidence type="ECO:0000313" key="7">
    <source>
        <dbReference type="EMBL" id="KAJ9182254.1"/>
    </source>
</evidence>
<organism evidence="7 8">
    <name type="scientific">Hevea brasiliensis</name>
    <name type="common">Para rubber tree</name>
    <name type="synonym">Siphonia brasiliensis</name>
    <dbReference type="NCBI Taxonomy" id="3981"/>
    <lineage>
        <taxon>Eukaryota</taxon>
        <taxon>Viridiplantae</taxon>
        <taxon>Streptophyta</taxon>
        <taxon>Embryophyta</taxon>
        <taxon>Tracheophyta</taxon>
        <taxon>Spermatophyta</taxon>
        <taxon>Magnoliopsida</taxon>
        <taxon>eudicotyledons</taxon>
        <taxon>Gunneridae</taxon>
        <taxon>Pentapetalae</taxon>
        <taxon>rosids</taxon>
        <taxon>fabids</taxon>
        <taxon>Malpighiales</taxon>
        <taxon>Euphorbiaceae</taxon>
        <taxon>Crotonoideae</taxon>
        <taxon>Micrandreae</taxon>
        <taxon>Hevea</taxon>
    </lineage>
</organism>
<dbReference type="EMBL" id="JARPOI010000004">
    <property type="protein sequence ID" value="KAJ9182254.1"/>
    <property type="molecule type" value="Genomic_DNA"/>
</dbReference>
<dbReference type="PANTHER" id="PTHR10209">
    <property type="entry name" value="OXIDOREDUCTASE, 2OG-FE II OXYGENASE FAMILY PROTEIN"/>
    <property type="match status" value="1"/>
</dbReference>